<dbReference type="AlphaFoldDB" id="A0A820KJH8"/>
<gene>
    <name evidence="2" type="ORF">OVN521_LOCUS35725</name>
    <name evidence="1" type="ORF">UXM345_LOCUS35687</name>
</gene>
<evidence type="ECO:0000313" key="2">
    <source>
        <dbReference type="EMBL" id="CAF4415102.1"/>
    </source>
</evidence>
<evidence type="ECO:0000313" key="3">
    <source>
        <dbReference type="Proteomes" id="UP000663842"/>
    </source>
</evidence>
<sequence>MFSKFASALSTLSGHNAYKFIRLNLPGALPSITILRNYNQSIGLILRECEFRFDSLKTYLNSIDSSYAFV</sequence>
<proteinExistence type="predicted"/>
<accession>A0A820KJH8</accession>
<evidence type="ECO:0000313" key="4">
    <source>
        <dbReference type="Proteomes" id="UP000663866"/>
    </source>
</evidence>
<reference evidence="1" key="1">
    <citation type="submission" date="2021-02" db="EMBL/GenBank/DDBJ databases">
        <authorList>
            <person name="Nowell W R."/>
        </authorList>
    </citation>
    <scope>NUCLEOTIDE SEQUENCE</scope>
</reference>
<dbReference type="EMBL" id="CAJOBG010042036">
    <property type="protein sequence ID" value="CAF4415102.1"/>
    <property type="molecule type" value="Genomic_DNA"/>
</dbReference>
<protein>
    <submittedName>
        <fullName evidence="1">Uncharacterized protein</fullName>
    </submittedName>
</protein>
<comment type="caution">
    <text evidence="1">The sequence shown here is derived from an EMBL/GenBank/DDBJ whole genome shotgun (WGS) entry which is preliminary data.</text>
</comment>
<dbReference type="Proteomes" id="UP000663842">
    <property type="component" value="Unassembled WGS sequence"/>
</dbReference>
<name>A0A820KJH8_9BILA</name>
<dbReference type="Proteomes" id="UP000663866">
    <property type="component" value="Unassembled WGS sequence"/>
</dbReference>
<organism evidence="1 3">
    <name type="scientific">Rotaria magnacalcarata</name>
    <dbReference type="NCBI Taxonomy" id="392030"/>
    <lineage>
        <taxon>Eukaryota</taxon>
        <taxon>Metazoa</taxon>
        <taxon>Spiralia</taxon>
        <taxon>Gnathifera</taxon>
        <taxon>Rotifera</taxon>
        <taxon>Eurotatoria</taxon>
        <taxon>Bdelloidea</taxon>
        <taxon>Philodinida</taxon>
        <taxon>Philodinidae</taxon>
        <taxon>Rotaria</taxon>
    </lineage>
</organism>
<feature type="non-terminal residue" evidence="1">
    <location>
        <position position="70"/>
    </location>
</feature>
<keyword evidence="4" id="KW-1185">Reference proteome</keyword>
<evidence type="ECO:0000313" key="1">
    <source>
        <dbReference type="EMBL" id="CAF4344424.1"/>
    </source>
</evidence>
<dbReference type="EMBL" id="CAJOBF010015004">
    <property type="protein sequence ID" value="CAF4344424.1"/>
    <property type="molecule type" value="Genomic_DNA"/>
</dbReference>